<dbReference type="Proteomes" id="UP000034805">
    <property type="component" value="Unassembled WGS sequence"/>
</dbReference>
<evidence type="ECO:0000256" key="1">
    <source>
        <dbReference type="ARBA" id="ARBA00004141"/>
    </source>
</evidence>
<keyword evidence="2" id="KW-0813">Transport</keyword>
<proteinExistence type="predicted"/>
<keyword evidence="4 6" id="KW-1133">Transmembrane helix</keyword>
<dbReference type="PANTHER" id="PTHR11616:SF249">
    <property type="entry name" value="SOLUTE CARRIER FAMILY 6 MEMBER 22, TANDEM DUPLICATE 2 ISOFORM X2-RELATED"/>
    <property type="match status" value="1"/>
</dbReference>
<evidence type="ECO:0000313" key="8">
    <source>
        <dbReference type="Proteomes" id="UP000034805"/>
    </source>
</evidence>
<dbReference type="PRINTS" id="PR00176">
    <property type="entry name" value="NANEUSMPORT"/>
</dbReference>
<comment type="subcellular location">
    <subcellularLocation>
        <location evidence="1">Membrane</location>
        <topology evidence="1">Multi-pass membrane protein</topology>
    </subcellularLocation>
</comment>
<dbReference type="PROSITE" id="PS00754">
    <property type="entry name" value="NA_NEUROTRAN_SYMP_2"/>
    <property type="match status" value="1"/>
</dbReference>
<name>A0A0P7W276_SCLFO</name>
<evidence type="ECO:0000256" key="3">
    <source>
        <dbReference type="ARBA" id="ARBA00022692"/>
    </source>
</evidence>
<dbReference type="GO" id="GO:0005332">
    <property type="term" value="F:gamma-aminobutyric acid:sodium:chloride symporter activity"/>
    <property type="evidence" value="ECO:0007669"/>
    <property type="project" value="TreeGrafter"/>
</dbReference>
<feature type="non-terminal residue" evidence="7">
    <location>
        <position position="1"/>
    </location>
</feature>
<feature type="transmembrane region" description="Helical" evidence="6">
    <location>
        <begin position="6"/>
        <end position="24"/>
    </location>
</feature>
<accession>A0A0P7W276</accession>
<dbReference type="GO" id="GO:0042995">
    <property type="term" value="C:cell projection"/>
    <property type="evidence" value="ECO:0007669"/>
    <property type="project" value="TreeGrafter"/>
</dbReference>
<dbReference type="SUPFAM" id="SSF161070">
    <property type="entry name" value="SNF-like"/>
    <property type="match status" value="1"/>
</dbReference>
<keyword evidence="3 6" id="KW-0812">Transmembrane</keyword>
<comment type="caution">
    <text evidence="7">The sequence shown here is derived from an EMBL/GenBank/DDBJ whole genome shotgun (WGS) entry which is preliminary data.</text>
</comment>
<evidence type="ECO:0000313" key="7">
    <source>
        <dbReference type="EMBL" id="KPP56684.1"/>
    </source>
</evidence>
<dbReference type="GO" id="GO:0005886">
    <property type="term" value="C:plasma membrane"/>
    <property type="evidence" value="ECO:0007669"/>
    <property type="project" value="TreeGrafter"/>
</dbReference>
<dbReference type="PROSITE" id="PS50267">
    <property type="entry name" value="NA_NEUROTRAN_SYMP_3"/>
    <property type="match status" value="1"/>
</dbReference>
<feature type="transmembrane region" description="Helical" evidence="6">
    <location>
        <begin position="45"/>
        <end position="74"/>
    </location>
</feature>
<dbReference type="Pfam" id="PF00209">
    <property type="entry name" value="SNF"/>
    <property type="match status" value="1"/>
</dbReference>
<organism evidence="7 8">
    <name type="scientific">Scleropages formosus</name>
    <name type="common">Asian bonytongue</name>
    <name type="synonym">Osteoglossum formosum</name>
    <dbReference type="NCBI Taxonomy" id="113540"/>
    <lineage>
        <taxon>Eukaryota</taxon>
        <taxon>Metazoa</taxon>
        <taxon>Chordata</taxon>
        <taxon>Craniata</taxon>
        <taxon>Vertebrata</taxon>
        <taxon>Euteleostomi</taxon>
        <taxon>Actinopterygii</taxon>
        <taxon>Neopterygii</taxon>
        <taxon>Teleostei</taxon>
        <taxon>Osteoglossocephala</taxon>
        <taxon>Osteoglossomorpha</taxon>
        <taxon>Osteoglossiformes</taxon>
        <taxon>Osteoglossidae</taxon>
        <taxon>Scleropages</taxon>
    </lineage>
</organism>
<dbReference type="EMBL" id="JARO02019525">
    <property type="protein sequence ID" value="KPP56684.1"/>
    <property type="molecule type" value="Genomic_DNA"/>
</dbReference>
<evidence type="ECO:0000256" key="2">
    <source>
        <dbReference type="ARBA" id="ARBA00022448"/>
    </source>
</evidence>
<dbReference type="InterPro" id="IPR037272">
    <property type="entry name" value="SNS_sf"/>
</dbReference>
<evidence type="ECO:0000256" key="4">
    <source>
        <dbReference type="ARBA" id="ARBA00022989"/>
    </source>
</evidence>
<feature type="non-terminal residue" evidence="7">
    <location>
        <position position="96"/>
    </location>
</feature>
<reference evidence="7 8" key="1">
    <citation type="submission" date="2015-08" db="EMBL/GenBank/DDBJ databases">
        <title>The genome of the Asian arowana (Scleropages formosus).</title>
        <authorList>
            <person name="Tan M.H."/>
            <person name="Gan H.M."/>
            <person name="Croft L.J."/>
            <person name="Austin C.M."/>
        </authorList>
    </citation>
    <scope>NUCLEOTIDE SEQUENCE [LARGE SCALE GENOMIC DNA]</scope>
    <source>
        <strain evidence="7">Aro1</strain>
    </source>
</reference>
<dbReference type="InterPro" id="IPR000175">
    <property type="entry name" value="Na/ntran_symport"/>
</dbReference>
<dbReference type="PANTHER" id="PTHR11616">
    <property type="entry name" value="SODIUM/CHLORIDE DEPENDENT TRANSPORTER"/>
    <property type="match status" value="1"/>
</dbReference>
<evidence type="ECO:0000256" key="5">
    <source>
        <dbReference type="ARBA" id="ARBA00023136"/>
    </source>
</evidence>
<dbReference type="AlphaFoldDB" id="A0A0P7W276"/>
<sequence>AFFIPYVVFLFTCGIPLFLLEIALGQYTSQGGITCWRKICPLFQGLGFGSQVVVSYSSIYYIIILAWSFFYLFASLSSKLPWTSCGNYWNTGTTNL</sequence>
<gene>
    <name evidence="7" type="ORF">Z043_125673</name>
</gene>
<protein>
    <recommendedName>
        <fullName evidence="9">Transporter</fullName>
    </recommendedName>
</protein>
<keyword evidence="5 6" id="KW-0472">Membrane</keyword>
<evidence type="ECO:0000256" key="6">
    <source>
        <dbReference type="SAM" id="Phobius"/>
    </source>
</evidence>
<evidence type="ECO:0008006" key="9">
    <source>
        <dbReference type="Google" id="ProtNLM"/>
    </source>
</evidence>